<comment type="caution">
    <text evidence="1">The sequence shown here is derived from an EMBL/GenBank/DDBJ whole genome shotgun (WGS) entry which is preliminary data.</text>
</comment>
<dbReference type="Proteomes" id="UP000271974">
    <property type="component" value="Unassembled WGS sequence"/>
</dbReference>
<dbReference type="AlphaFoldDB" id="A0A3S1BC97"/>
<keyword evidence="2" id="KW-1185">Reference proteome</keyword>
<name>A0A3S1BC97_ELYCH</name>
<organism evidence="1 2">
    <name type="scientific">Elysia chlorotica</name>
    <name type="common">Eastern emerald elysia</name>
    <name type="synonym">Sea slug</name>
    <dbReference type="NCBI Taxonomy" id="188477"/>
    <lineage>
        <taxon>Eukaryota</taxon>
        <taxon>Metazoa</taxon>
        <taxon>Spiralia</taxon>
        <taxon>Lophotrochozoa</taxon>
        <taxon>Mollusca</taxon>
        <taxon>Gastropoda</taxon>
        <taxon>Heterobranchia</taxon>
        <taxon>Euthyneura</taxon>
        <taxon>Panpulmonata</taxon>
        <taxon>Sacoglossa</taxon>
        <taxon>Placobranchoidea</taxon>
        <taxon>Plakobranchidae</taxon>
        <taxon>Elysia</taxon>
    </lineage>
</organism>
<evidence type="ECO:0000313" key="2">
    <source>
        <dbReference type="Proteomes" id="UP000271974"/>
    </source>
</evidence>
<dbReference type="STRING" id="188477.A0A3S1BC97"/>
<dbReference type="OrthoDB" id="2187at2759"/>
<evidence type="ECO:0000313" key="1">
    <source>
        <dbReference type="EMBL" id="RUS77279.1"/>
    </source>
</evidence>
<accession>A0A3S1BC97</accession>
<feature type="non-terminal residue" evidence="1">
    <location>
        <position position="610"/>
    </location>
</feature>
<dbReference type="EMBL" id="RQTK01000592">
    <property type="protein sequence ID" value="RUS77279.1"/>
    <property type="molecule type" value="Genomic_DNA"/>
</dbReference>
<proteinExistence type="predicted"/>
<sequence length="610" mass="69150">MASTKGKFTGSFRRSYAARLCVVDNFDDRINPLHLTITKSEASYLQRSTDDDTFMCALRVKREGESDLHLNSPVAPASQVQTHSTVASSLALAEDIIVCVWALDRKLPMTPSPRSDYLNQRPLSIDGDSSDDDFTDERFPIDLKCTERFLSHYNIIGNGTLYIRAIQMFPLKKAIFSVSNFETYEWLQGDDFTNGLLDEICNHEILVRQNDVLLAPYPQSFLENSQFQSEWYFNFKAIACAPFQMGVMTQETEIIIFFEKVLTSLPSDHRHLSGSHLEQYVDMQSSVLMSNFCRSLSIESSDMTASMEATTSFQDFFLSSASVIQQMIHWKKIIFRDENFDYLDFTSVVGMPKKLMMQYGVLNGTLMKICLYPRELCAEVNADDARRYLKEQKPKQKYVKVQRLSRNLDGTEMVFISSILLFNLQKGPPIIRSPLLILEKPTFPRVNGETEIDMKHKLSRSVSSSVPYAADVSVTIISSPSYTPKANHVESLHKYFQIPRLLSVGDVFAVNSQDDPEFWQESAVDTGIRKPTIFFKVSSIMPPQSGVEAYYVDVNNSTLKQIGSDHSYVPLSASKYLSSMDAVYGQSIVCSGLEKYVVKLEDIALPHLNR</sequence>
<reference evidence="1 2" key="1">
    <citation type="submission" date="2019-01" db="EMBL/GenBank/DDBJ databases">
        <title>A draft genome assembly of the solar-powered sea slug Elysia chlorotica.</title>
        <authorList>
            <person name="Cai H."/>
            <person name="Li Q."/>
            <person name="Fang X."/>
            <person name="Li J."/>
            <person name="Curtis N.E."/>
            <person name="Altenburger A."/>
            <person name="Shibata T."/>
            <person name="Feng M."/>
            <person name="Maeda T."/>
            <person name="Schwartz J.A."/>
            <person name="Shigenobu S."/>
            <person name="Lundholm N."/>
            <person name="Nishiyama T."/>
            <person name="Yang H."/>
            <person name="Hasebe M."/>
            <person name="Li S."/>
            <person name="Pierce S.K."/>
            <person name="Wang J."/>
        </authorList>
    </citation>
    <scope>NUCLEOTIDE SEQUENCE [LARGE SCALE GENOMIC DNA]</scope>
    <source>
        <strain evidence="1">EC2010</strain>
        <tissue evidence="1">Whole organism of an adult</tissue>
    </source>
</reference>
<protein>
    <submittedName>
        <fullName evidence="1">Uncharacterized protein</fullName>
    </submittedName>
</protein>
<gene>
    <name evidence="1" type="ORF">EGW08_014943</name>
</gene>